<dbReference type="RefSeq" id="WP_028310745.1">
    <property type="nucleotide sequence ID" value="NZ_AXWS01000007.1"/>
</dbReference>
<reference evidence="3" key="1">
    <citation type="journal article" date="2006" name="Science">
        <title>A virulence locus of Pseudomonas aeruginosa encodes a protein secretion apparatus.</title>
        <authorList>
            <person name="Mougous J.D."/>
            <person name="Cuff M.E."/>
            <person name="Raunser S."/>
            <person name="Shen A."/>
            <person name="Zhou M."/>
            <person name="Gifford C.A."/>
            <person name="Goodman A.L."/>
            <person name="Joachimiak G."/>
            <person name="Ordonez C.L."/>
            <person name="Lory S."/>
            <person name="Walz T."/>
            <person name="Joachimiak A."/>
            <person name="Mekalanos J.J."/>
        </authorList>
    </citation>
    <scope>NUCLEOTIDE SEQUENCE</scope>
</reference>
<reference evidence="3" key="2">
    <citation type="journal article" date="2007" name="Microbiology">
        <title>In vivo expression technology identifies a type VI secretion system locus in Burkholderia pseudomallei that is induced upon invasion of macrophages.</title>
        <authorList>
            <person name="Shalom G."/>
            <person name="Shaw J.G."/>
            <person name="Thomas M.S."/>
        </authorList>
    </citation>
    <scope>NUCLEOTIDE SEQUENCE</scope>
</reference>
<evidence type="ECO:0000313" key="2">
    <source>
        <dbReference type="Proteomes" id="UP000675920"/>
    </source>
</evidence>
<accession>A0A8B6X2G1</accession>
<organism evidence="2 3">
    <name type="scientific">Derxia gummosa DSM 723</name>
    <dbReference type="NCBI Taxonomy" id="1121388"/>
    <lineage>
        <taxon>Bacteria</taxon>
        <taxon>Pseudomonadati</taxon>
        <taxon>Pseudomonadota</taxon>
        <taxon>Betaproteobacteria</taxon>
        <taxon>Burkholderiales</taxon>
        <taxon>Alcaligenaceae</taxon>
        <taxon>Derxia</taxon>
    </lineage>
</organism>
<gene>
    <name evidence="3" type="primary">tssE</name>
</gene>
<dbReference type="OrthoDB" id="119583at2"/>
<evidence type="ECO:0000313" key="3">
    <source>
        <dbReference type="RefSeq" id="WP_028310745.1"/>
    </source>
</evidence>
<dbReference type="AlphaFoldDB" id="A0A8B6X2G1"/>
<evidence type="ECO:0000259" key="1">
    <source>
        <dbReference type="Pfam" id="PF04965"/>
    </source>
</evidence>
<dbReference type="Proteomes" id="UP000675920">
    <property type="component" value="Unplaced"/>
</dbReference>
<feature type="domain" description="IraD/Gp25-like" evidence="1">
    <location>
        <begin position="39"/>
        <end position="142"/>
    </location>
</feature>
<dbReference type="SUPFAM" id="SSF160719">
    <property type="entry name" value="gpW/gp25-like"/>
    <property type="match status" value="1"/>
</dbReference>
<keyword evidence="2" id="KW-1185">Reference proteome</keyword>
<dbReference type="InterPro" id="IPR007048">
    <property type="entry name" value="IraD/Gp25-like"/>
</dbReference>
<reference evidence="3" key="3">
    <citation type="submission" date="2025-08" db="UniProtKB">
        <authorList>
            <consortium name="RefSeq"/>
        </authorList>
    </citation>
    <scope>IDENTIFICATION</scope>
</reference>
<name>A0A8B6X2G1_9BURK</name>
<sequence length="167" mass="18795">MKDPTPIERLQPALLDRLTDLDPTRSQEAREQRLLGRNQLRDAVLRDLGWLLNSTRPNDIDAADRPNVRRSVLAYGLPALSGTTASSLDVRSLEAQVRQVIIDFEPRIVPNTLEVQAQLADNVLDSHNVLSFSIRGQLWSVPVPLEMLLRTEVDLESGQVQIEDLTR</sequence>
<dbReference type="InterPro" id="IPR053176">
    <property type="entry name" value="T6SS_TssE1-like"/>
</dbReference>
<protein>
    <submittedName>
        <fullName evidence="3">Type VI secretion system baseplate subunit TssE</fullName>
    </submittedName>
</protein>
<dbReference type="InterPro" id="IPR017737">
    <property type="entry name" value="TssE1-like"/>
</dbReference>
<dbReference type="Pfam" id="PF04965">
    <property type="entry name" value="GPW_gp25"/>
    <property type="match status" value="1"/>
</dbReference>
<dbReference type="NCBIfam" id="TIGR03357">
    <property type="entry name" value="VI_zyme"/>
    <property type="match status" value="1"/>
</dbReference>
<proteinExistence type="predicted"/>
<dbReference type="PANTHER" id="PTHR38595">
    <property type="entry name" value="CYTOPLASMIC PROTEIN-RELATED"/>
    <property type="match status" value="1"/>
</dbReference>
<dbReference type="PANTHER" id="PTHR38595:SF1">
    <property type="entry name" value="TYPE VI SECRETION SYSTEM COMPONENT TSSE1"/>
    <property type="match status" value="1"/>
</dbReference>